<dbReference type="FunFam" id="1.10.287.130:FF:000001">
    <property type="entry name" value="Two-component sensor histidine kinase"/>
    <property type="match status" value="1"/>
</dbReference>
<comment type="catalytic activity">
    <reaction evidence="1">
        <text>ATP + protein L-histidine = ADP + protein N-phospho-L-histidine.</text>
        <dbReference type="EC" id="2.7.13.3"/>
    </reaction>
</comment>
<dbReference type="InterPro" id="IPR036097">
    <property type="entry name" value="HisK_dim/P_sf"/>
</dbReference>
<dbReference type="eggNOG" id="COG2205">
    <property type="taxonomic scope" value="Bacteria"/>
</dbReference>
<feature type="coiled-coil region" evidence="14">
    <location>
        <begin position="221"/>
        <end position="251"/>
    </location>
</feature>
<evidence type="ECO:0000256" key="3">
    <source>
        <dbReference type="ARBA" id="ARBA00012438"/>
    </source>
</evidence>
<evidence type="ECO:0000256" key="11">
    <source>
        <dbReference type="ARBA" id="ARBA00022989"/>
    </source>
</evidence>
<evidence type="ECO:0000256" key="14">
    <source>
        <dbReference type="SAM" id="Coils"/>
    </source>
</evidence>
<keyword evidence="14" id="KW-0175">Coiled coil</keyword>
<keyword evidence="8" id="KW-0547">Nucleotide-binding</keyword>
<dbReference type="OrthoDB" id="3436at2"/>
<keyword evidence="11 15" id="KW-1133">Transmembrane helix</keyword>
<dbReference type="InterPro" id="IPR036890">
    <property type="entry name" value="HATPase_C_sf"/>
</dbReference>
<dbReference type="Pfam" id="PF02518">
    <property type="entry name" value="HATPase_c"/>
    <property type="match status" value="1"/>
</dbReference>
<dbReference type="PROSITE" id="PS50109">
    <property type="entry name" value="HIS_KIN"/>
    <property type="match status" value="1"/>
</dbReference>
<accession>E4KMV4</accession>
<evidence type="ECO:0000313" key="19">
    <source>
        <dbReference type="Proteomes" id="UP000005990"/>
    </source>
</evidence>
<evidence type="ECO:0000256" key="6">
    <source>
        <dbReference type="ARBA" id="ARBA00022679"/>
    </source>
</evidence>
<protein>
    <recommendedName>
        <fullName evidence="3">histidine kinase</fullName>
        <ecNumber evidence="3">2.7.13.3</ecNumber>
    </recommendedName>
</protein>
<evidence type="ECO:0000256" key="5">
    <source>
        <dbReference type="ARBA" id="ARBA00022553"/>
    </source>
</evidence>
<proteinExistence type="predicted"/>
<dbReference type="PANTHER" id="PTHR45528:SF1">
    <property type="entry name" value="SENSOR HISTIDINE KINASE CPXA"/>
    <property type="match status" value="1"/>
</dbReference>
<feature type="domain" description="HAMP" evidence="17">
    <location>
        <begin position="184"/>
        <end position="236"/>
    </location>
</feature>
<feature type="transmembrane region" description="Helical" evidence="15">
    <location>
        <begin position="164"/>
        <end position="185"/>
    </location>
</feature>
<dbReference type="GO" id="GO:0005524">
    <property type="term" value="F:ATP binding"/>
    <property type="evidence" value="ECO:0007669"/>
    <property type="project" value="UniProtKB-KW"/>
</dbReference>
<evidence type="ECO:0000256" key="9">
    <source>
        <dbReference type="ARBA" id="ARBA00022777"/>
    </source>
</evidence>
<dbReference type="PRINTS" id="PR00344">
    <property type="entry name" value="BCTRLSENSOR"/>
</dbReference>
<dbReference type="SUPFAM" id="SSF47384">
    <property type="entry name" value="Homodimeric domain of signal transducing histidine kinase"/>
    <property type="match status" value="1"/>
</dbReference>
<evidence type="ECO:0000256" key="8">
    <source>
        <dbReference type="ARBA" id="ARBA00022741"/>
    </source>
</evidence>
<dbReference type="SUPFAM" id="SSF55874">
    <property type="entry name" value="ATPase domain of HSP90 chaperone/DNA topoisomerase II/histidine kinase"/>
    <property type="match status" value="1"/>
</dbReference>
<dbReference type="SMART" id="SM00388">
    <property type="entry name" value="HisKA"/>
    <property type="match status" value="1"/>
</dbReference>
<dbReference type="Gene3D" id="6.10.340.10">
    <property type="match status" value="1"/>
</dbReference>
<evidence type="ECO:0000256" key="2">
    <source>
        <dbReference type="ARBA" id="ARBA00004651"/>
    </source>
</evidence>
<comment type="caution">
    <text evidence="18">The sequence shown here is derived from an EMBL/GenBank/DDBJ whole genome shotgun (WGS) entry which is preliminary data.</text>
</comment>
<dbReference type="InterPro" id="IPR005467">
    <property type="entry name" value="His_kinase_dom"/>
</dbReference>
<dbReference type="InterPro" id="IPR003594">
    <property type="entry name" value="HATPase_dom"/>
</dbReference>
<dbReference type="EC" id="2.7.13.3" evidence="3"/>
<dbReference type="GO" id="GO:0000155">
    <property type="term" value="F:phosphorelay sensor kinase activity"/>
    <property type="evidence" value="ECO:0007669"/>
    <property type="project" value="InterPro"/>
</dbReference>
<dbReference type="Pfam" id="PF00672">
    <property type="entry name" value="HAMP"/>
    <property type="match status" value="1"/>
</dbReference>
<dbReference type="InterPro" id="IPR003660">
    <property type="entry name" value="HAMP_dom"/>
</dbReference>
<dbReference type="Gene3D" id="3.30.565.10">
    <property type="entry name" value="Histidine kinase-like ATPase, C-terminal domain"/>
    <property type="match status" value="1"/>
</dbReference>
<keyword evidence="4" id="KW-1003">Cell membrane</keyword>
<keyword evidence="5" id="KW-0597">Phosphoprotein</keyword>
<keyword evidence="10" id="KW-0067">ATP-binding</keyword>
<evidence type="ECO:0000256" key="13">
    <source>
        <dbReference type="ARBA" id="ARBA00023136"/>
    </source>
</evidence>
<dbReference type="Proteomes" id="UP000005990">
    <property type="component" value="Unassembled WGS sequence"/>
</dbReference>
<feature type="domain" description="Histidine kinase" evidence="16">
    <location>
        <begin position="251"/>
        <end position="467"/>
    </location>
</feature>
<keyword evidence="13 15" id="KW-0472">Membrane</keyword>
<keyword evidence="9 18" id="KW-0418">Kinase</keyword>
<dbReference type="SMART" id="SM00387">
    <property type="entry name" value="HATPase_c"/>
    <property type="match status" value="1"/>
</dbReference>
<keyword evidence="12" id="KW-0902">Two-component regulatory system</keyword>
<dbReference type="Pfam" id="PF00512">
    <property type="entry name" value="HisKA"/>
    <property type="match status" value="1"/>
</dbReference>
<dbReference type="STRING" id="908337.HMPREF9257_0167"/>
<dbReference type="CDD" id="cd00082">
    <property type="entry name" value="HisKA"/>
    <property type="match status" value="1"/>
</dbReference>
<dbReference type="InterPro" id="IPR003661">
    <property type="entry name" value="HisK_dim/P_dom"/>
</dbReference>
<evidence type="ECO:0000256" key="10">
    <source>
        <dbReference type="ARBA" id="ARBA00022840"/>
    </source>
</evidence>
<dbReference type="PANTHER" id="PTHR45528">
    <property type="entry name" value="SENSOR HISTIDINE KINASE CPXA"/>
    <property type="match status" value="1"/>
</dbReference>
<dbReference type="SUPFAM" id="SSF158472">
    <property type="entry name" value="HAMP domain-like"/>
    <property type="match status" value="1"/>
</dbReference>
<gene>
    <name evidence="18" type="ORF">HMPREF9257_0167</name>
</gene>
<dbReference type="SMART" id="SM00304">
    <property type="entry name" value="HAMP"/>
    <property type="match status" value="1"/>
</dbReference>
<reference evidence="18 19" key="1">
    <citation type="submission" date="2010-10" db="EMBL/GenBank/DDBJ databases">
        <authorList>
            <person name="Durkin A.S."/>
            <person name="Madupu R."/>
            <person name="Torralba M."/>
            <person name="Gillis M."/>
            <person name="Methe B."/>
            <person name="Sutton G."/>
            <person name="Nelson K.E."/>
        </authorList>
    </citation>
    <scope>NUCLEOTIDE SEQUENCE [LARGE SCALE GENOMIC DNA]</scope>
    <source>
        <strain evidence="18 19">ACS-139-V-Col8</strain>
    </source>
</reference>
<evidence type="ECO:0000259" key="16">
    <source>
        <dbReference type="PROSITE" id="PS50109"/>
    </source>
</evidence>
<evidence type="ECO:0000313" key="18">
    <source>
        <dbReference type="EMBL" id="EFR31631.1"/>
    </source>
</evidence>
<keyword evidence="6" id="KW-0808">Transferase</keyword>
<dbReference type="GO" id="GO:0005886">
    <property type="term" value="C:plasma membrane"/>
    <property type="evidence" value="ECO:0007669"/>
    <property type="project" value="UniProtKB-SubCell"/>
</dbReference>
<evidence type="ECO:0000256" key="4">
    <source>
        <dbReference type="ARBA" id="ARBA00022475"/>
    </source>
</evidence>
<dbReference type="RefSeq" id="WP_006417763.1">
    <property type="nucleotide sequence ID" value="NZ_AENN01000006.1"/>
</dbReference>
<dbReference type="FunFam" id="3.30.565.10:FF:000006">
    <property type="entry name" value="Sensor histidine kinase WalK"/>
    <property type="match status" value="1"/>
</dbReference>
<evidence type="ECO:0000256" key="1">
    <source>
        <dbReference type="ARBA" id="ARBA00000085"/>
    </source>
</evidence>
<dbReference type="PROSITE" id="PS50885">
    <property type="entry name" value="HAMP"/>
    <property type="match status" value="1"/>
</dbReference>
<dbReference type="InterPro" id="IPR004358">
    <property type="entry name" value="Sig_transdc_His_kin-like_C"/>
</dbReference>
<keyword evidence="7 15" id="KW-0812">Transmembrane</keyword>
<dbReference type="Gene3D" id="1.10.287.130">
    <property type="match status" value="1"/>
</dbReference>
<dbReference type="CDD" id="cd06225">
    <property type="entry name" value="HAMP"/>
    <property type="match status" value="1"/>
</dbReference>
<organism evidence="18 19">
    <name type="scientific">Eremococcus coleocola ACS-139-V-Col8</name>
    <dbReference type="NCBI Taxonomy" id="908337"/>
    <lineage>
        <taxon>Bacteria</taxon>
        <taxon>Bacillati</taxon>
        <taxon>Bacillota</taxon>
        <taxon>Bacilli</taxon>
        <taxon>Lactobacillales</taxon>
        <taxon>Aerococcaceae</taxon>
        <taxon>Eremococcus</taxon>
    </lineage>
</organism>
<keyword evidence="19" id="KW-1185">Reference proteome</keyword>
<evidence type="ECO:0000256" key="12">
    <source>
        <dbReference type="ARBA" id="ARBA00023012"/>
    </source>
</evidence>
<feature type="transmembrane region" description="Helical" evidence="15">
    <location>
        <begin position="6"/>
        <end position="24"/>
    </location>
</feature>
<sequence length="480" mass="55098">MKFLWQQVLGIVILIFLTLSLITVRMESYITSKIEEERQDQLMDYGRNIVENNFSREDLYRASQLLASENILIQVYLPDGRTIYPSYDQRNNASLSQEDLNQLNSNEVLGFRTIQRIQNDGKIDQYLTVYLPHHDVGQFPDGFISLGAPLDDLQDQLAQVRQNIYWTSLAALVIGIAITIFYAYFQTKKIHQLQAVTQEITKGNYQVQVDTSAKDEFGDLARDFKHMAQALQESKEEIKAQEDLRRQFMMDVAHEMRTPLTTMGGMTEGLMNNMIPEKHRQRSLELIHRETQRLTRLVNENLDYEKIRSGQYHLNYVTIQGQSFFEDIKAQMAVKAAAKNDQIQLNIEEGLVLWGDHDRLQQIIINLVTNAIQFSENSAIELSAHSQTDYVEIKVRDHGIGMDAQELKKIWERFYKVDVSRKNTTFGESGIGLSLVKGLIDAHHASIEVQSQPNEGSQFIIHLPHKPSQVVAVDPKDGDQ</sequence>
<evidence type="ECO:0000259" key="17">
    <source>
        <dbReference type="PROSITE" id="PS50885"/>
    </source>
</evidence>
<name>E4KMV4_9LACT</name>
<dbReference type="InterPro" id="IPR050398">
    <property type="entry name" value="HssS/ArlS-like"/>
</dbReference>
<evidence type="ECO:0000256" key="15">
    <source>
        <dbReference type="SAM" id="Phobius"/>
    </source>
</evidence>
<dbReference type="AlphaFoldDB" id="E4KMV4"/>
<dbReference type="EMBL" id="AENN01000006">
    <property type="protein sequence ID" value="EFR31631.1"/>
    <property type="molecule type" value="Genomic_DNA"/>
</dbReference>
<comment type="subcellular location">
    <subcellularLocation>
        <location evidence="2">Cell membrane</location>
        <topology evidence="2">Multi-pass membrane protein</topology>
    </subcellularLocation>
</comment>
<evidence type="ECO:0000256" key="7">
    <source>
        <dbReference type="ARBA" id="ARBA00022692"/>
    </source>
</evidence>